<gene>
    <name evidence="4" type="ORF">IAC07_07220</name>
</gene>
<evidence type="ECO:0000256" key="2">
    <source>
        <dbReference type="SAM" id="MobiDB-lite"/>
    </source>
</evidence>
<dbReference type="Proteomes" id="UP000771749">
    <property type="component" value="Unassembled WGS sequence"/>
</dbReference>
<dbReference type="SUPFAM" id="SSF56300">
    <property type="entry name" value="Metallo-dependent phosphatases"/>
    <property type="match status" value="1"/>
</dbReference>
<dbReference type="Gene3D" id="3.60.21.10">
    <property type="match status" value="1"/>
</dbReference>
<comment type="similarity">
    <text evidence="1">Belongs to the CapA family.</text>
</comment>
<dbReference type="Pfam" id="PF09587">
    <property type="entry name" value="PGA_cap"/>
    <property type="match status" value="1"/>
</dbReference>
<evidence type="ECO:0000256" key="1">
    <source>
        <dbReference type="ARBA" id="ARBA00005662"/>
    </source>
</evidence>
<name>A0A940IH03_9BACT</name>
<dbReference type="InterPro" id="IPR052169">
    <property type="entry name" value="CW_Biosynth-Accessory"/>
</dbReference>
<dbReference type="InterPro" id="IPR029052">
    <property type="entry name" value="Metallo-depent_PP-like"/>
</dbReference>
<feature type="compositionally biased region" description="Basic and acidic residues" evidence="2">
    <location>
        <begin position="8"/>
        <end position="19"/>
    </location>
</feature>
<proteinExistence type="inferred from homology"/>
<sequence>MYGSPDRGSLRAHPEHEGQAETAAVTGHCGPRTDDRKLIEDALAHGPRPLRTADTATFVFIGDVMLHSAQLENAHGRHKELHGESSPDCDSAYDFTPYLEELKETISGADIAAANMEFALAGPPFSGYPSFSAPDSYAGYIRDCGADIFLTANNHICDKGASGMERTMSVYRHMEDSGQIHVTGCTGTQEAWPPEILFLRVRGIKTAFLNFTYGTNVPAAGKYRLNMLRKDKVRQALQKARDEGAEFIVALPHWGEEYHLKHSEAQEDMARWMAENGADVIIGTHPHVIQDCDTIMVRTADGEKHVPVIYSLGNIISNMSAANTQAGLLLRMTVVRNHDGSTAILPLELMYTWCSLPGRLTDSHKTIFLEDGLQRRREWQDSREWTKMKDTYHRLTEINAR</sequence>
<feature type="region of interest" description="Disordered" evidence="2">
    <location>
        <begin position="1"/>
        <end position="33"/>
    </location>
</feature>
<dbReference type="EMBL" id="JADIMJ010000109">
    <property type="protein sequence ID" value="MBO8454492.1"/>
    <property type="molecule type" value="Genomic_DNA"/>
</dbReference>
<dbReference type="PANTHER" id="PTHR33393:SF12">
    <property type="entry name" value="CAPSULE BIOSYNTHESIS PROTEIN CAPA"/>
    <property type="match status" value="1"/>
</dbReference>
<accession>A0A940IH03</accession>
<evidence type="ECO:0000313" key="4">
    <source>
        <dbReference type="EMBL" id="MBO8454492.1"/>
    </source>
</evidence>
<reference evidence="4" key="2">
    <citation type="journal article" date="2021" name="PeerJ">
        <title>Extensive microbial diversity within the chicken gut microbiome revealed by metagenomics and culture.</title>
        <authorList>
            <person name="Gilroy R."/>
            <person name="Ravi A."/>
            <person name="Getino M."/>
            <person name="Pursley I."/>
            <person name="Horton D.L."/>
            <person name="Alikhan N.F."/>
            <person name="Baker D."/>
            <person name="Gharbi K."/>
            <person name="Hall N."/>
            <person name="Watson M."/>
            <person name="Adriaenssens E.M."/>
            <person name="Foster-Nyarko E."/>
            <person name="Jarju S."/>
            <person name="Secka A."/>
            <person name="Antonio M."/>
            <person name="Oren A."/>
            <person name="Chaudhuri R.R."/>
            <person name="La Ragione R."/>
            <person name="Hildebrand F."/>
            <person name="Pallen M.J."/>
        </authorList>
    </citation>
    <scope>NUCLEOTIDE SEQUENCE</scope>
    <source>
        <strain evidence="4">F1-3629</strain>
    </source>
</reference>
<evidence type="ECO:0000313" key="5">
    <source>
        <dbReference type="Proteomes" id="UP000771749"/>
    </source>
</evidence>
<dbReference type="PANTHER" id="PTHR33393">
    <property type="entry name" value="POLYGLUTAMINE SYNTHESIS ACCESSORY PROTEIN RV0574C-RELATED"/>
    <property type="match status" value="1"/>
</dbReference>
<reference evidence="4" key="1">
    <citation type="submission" date="2020-10" db="EMBL/GenBank/DDBJ databases">
        <authorList>
            <person name="Gilroy R."/>
        </authorList>
    </citation>
    <scope>NUCLEOTIDE SEQUENCE</scope>
    <source>
        <strain evidence="4">F1-3629</strain>
    </source>
</reference>
<dbReference type="AlphaFoldDB" id="A0A940IH03"/>
<feature type="domain" description="Capsule synthesis protein CapA" evidence="3">
    <location>
        <begin position="57"/>
        <end position="319"/>
    </location>
</feature>
<dbReference type="SMART" id="SM00854">
    <property type="entry name" value="PGA_cap"/>
    <property type="match status" value="1"/>
</dbReference>
<organism evidence="4 5">
    <name type="scientific">Candidatus Cryptobacteroides gallistercoris</name>
    <dbReference type="NCBI Taxonomy" id="2840765"/>
    <lineage>
        <taxon>Bacteria</taxon>
        <taxon>Pseudomonadati</taxon>
        <taxon>Bacteroidota</taxon>
        <taxon>Bacteroidia</taxon>
        <taxon>Bacteroidales</taxon>
        <taxon>Candidatus Cryptobacteroides</taxon>
    </lineage>
</organism>
<evidence type="ECO:0000259" key="3">
    <source>
        <dbReference type="SMART" id="SM00854"/>
    </source>
</evidence>
<protein>
    <submittedName>
        <fullName evidence="4">CapA family protein</fullName>
    </submittedName>
</protein>
<dbReference type="CDD" id="cd07381">
    <property type="entry name" value="MPP_CapA"/>
    <property type="match status" value="1"/>
</dbReference>
<comment type="caution">
    <text evidence="4">The sequence shown here is derived from an EMBL/GenBank/DDBJ whole genome shotgun (WGS) entry which is preliminary data.</text>
</comment>
<dbReference type="InterPro" id="IPR019079">
    <property type="entry name" value="Capsule_synth_CapA"/>
</dbReference>